<evidence type="ECO:0000256" key="5">
    <source>
        <dbReference type="ARBA" id="ARBA00023136"/>
    </source>
</evidence>
<evidence type="ECO:0000313" key="8">
    <source>
        <dbReference type="Proteomes" id="UP001443914"/>
    </source>
</evidence>
<feature type="transmembrane region" description="Helical" evidence="6">
    <location>
        <begin position="168"/>
        <end position="190"/>
    </location>
</feature>
<dbReference type="AlphaFoldDB" id="A0AAW1HA64"/>
<protein>
    <submittedName>
        <fullName evidence="7">Uncharacterized protein</fullName>
    </submittedName>
</protein>
<evidence type="ECO:0000313" key="7">
    <source>
        <dbReference type="EMBL" id="KAK9672946.1"/>
    </source>
</evidence>
<feature type="transmembrane region" description="Helical" evidence="6">
    <location>
        <begin position="230"/>
        <end position="253"/>
    </location>
</feature>
<evidence type="ECO:0000256" key="2">
    <source>
        <dbReference type="ARBA" id="ARBA00006948"/>
    </source>
</evidence>
<evidence type="ECO:0000256" key="4">
    <source>
        <dbReference type="ARBA" id="ARBA00022989"/>
    </source>
</evidence>
<comment type="subcellular location">
    <subcellularLocation>
        <location evidence="1">Membrane</location>
        <topology evidence="1">Multi-pass membrane protein</topology>
    </subcellularLocation>
</comment>
<sequence length="288" mass="32793">MSSIATHFSTFLIIFTIGFRRLYCSSSLYLKDPSFYRSKPWFFIDPKWKNLDFYTLLIFLPIISFSDFFMFLSFSGYPSYKFIFLQHATLIFLFWVLLVLIIFRESFNLLIIHEGFVYVLAGICFLIEYLISGNSFSGVANIMYDLLGHLTLVCAFCCLYLSVRPTAFLADFCLSSGLMFKGTWVLQVGLNMYTQTFGLKGCNTMPLLPDKDNVDIKCDLNEDGLRGVTLMNLLFVCHAIVVLITCFGLFGVLSCKEDLRCGEGSGPLLPRVESHGTLLQSVPEREME</sequence>
<keyword evidence="4 6" id="KW-1133">Transmembrane helix</keyword>
<name>A0AAW1HA64_SAPOF</name>
<keyword evidence="8" id="KW-1185">Reference proteome</keyword>
<evidence type="ECO:0000256" key="6">
    <source>
        <dbReference type="SAM" id="Phobius"/>
    </source>
</evidence>
<dbReference type="EMBL" id="JBDFQZ010000012">
    <property type="protein sequence ID" value="KAK9672946.1"/>
    <property type="molecule type" value="Genomic_DNA"/>
</dbReference>
<dbReference type="GO" id="GO:0016020">
    <property type="term" value="C:membrane"/>
    <property type="evidence" value="ECO:0007669"/>
    <property type="project" value="UniProtKB-SubCell"/>
</dbReference>
<evidence type="ECO:0000256" key="3">
    <source>
        <dbReference type="ARBA" id="ARBA00022692"/>
    </source>
</evidence>
<dbReference type="Proteomes" id="UP001443914">
    <property type="component" value="Unassembled WGS sequence"/>
</dbReference>
<accession>A0AAW1HA64</accession>
<dbReference type="Pfam" id="PF04819">
    <property type="entry name" value="DUF716"/>
    <property type="match status" value="1"/>
</dbReference>
<proteinExistence type="inferred from homology"/>
<feature type="transmembrane region" description="Helical" evidence="6">
    <location>
        <begin position="115"/>
        <end position="136"/>
    </location>
</feature>
<organism evidence="7 8">
    <name type="scientific">Saponaria officinalis</name>
    <name type="common">Common soapwort</name>
    <name type="synonym">Lychnis saponaria</name>
    <dbReference type="NCBI Taxonomy" id="3572"/>
    <lineage>
        <taxon>Eukaryota</taxon>
        <taxon>Viridiplantae</taxon>
        <taxon>Streptophyta</taxon>
        <taxon>Embryophyta</taxon>
        <taxon>Tracheophyta</taxon>
        <taxon>Spermatophyta</taxon>
        <taxon>Magnoliopsida</taxon>
        <taxon>eudicotyledons</taxon>
        <taxon>Gunneridae</taxon>
        <taxon>Pentapetalae</taxon>
        <taxon>Caryophyllales</taxon>
        <taxon>Caryophyllaceae</taxon>
        <taxon>Caryophylleae</taxon>
        <taxon>Saponaria</taxon>
    </lineage>
</organism>
<feature type="transmembrane region" description="Helical" evidence="6">
    <location>
        <begin position="6"/>
        <end position="30"/>
    </location>
</feature>
<feature type="transmembrane region" description="Helical" evidence="6">
    <location>
        <begin position="142"/>
        <end position="161"/>
    </location>
</feature>
<reference evidence="7" key="1">
    <citation type="submission" date="2024-03" db="EMBL/GenBank/DDBJ databases">
        <title>WGS assembly of Saponaria officinalis var. Norfolk2.</title>
        <authorList>
            <person name="Jenkins J."/>
            <person name="Shu S."/>
            <person name="Grimwood J."/>
            <person name="Barry K."/>
            <person name="Goodstein D."/>
            <person name="Schmutz J."/>
            <person name="Leebens-Mack J."/>
            <person name="Osbourn A."/>
        </authorList>
    </citation>
    <scope>NUCLEOTIDE SEQUENCE [LARGE SCALE GENOMIC DNA]</scope>
    <source>
        <strain evidence="7">JIC</strain>
    </source>
</reference>
<comment type="similarity">
    <text evidence="2">Belongs to the TMEM45 family.</text>
</comment>
<keyword evidence="3 6" id="KW-0812">Transmembrane</keyword>
<feature type="transmembrane region" description="Helical" evidence="6">
    <location>
        <begin position="51"/>
        <end position="72"/>
    </location>
</feature>
<keyword evidence="5 6" id="KW-0472">Membrane</keyword>
<dbReference type="InterPro" id="IPR006904">
    <property type="entry name" value="DUF716"/>
</dbReference>
<comment type="caution">
    <text evidence="7">The sequence shown here is derived from an EMBL/GenBank/DDBJ whole genome shotgun (WGS) entry which is preliminary data.</text>
</comment>
<evidence type="ECO:0000256" key="1">
    <source>
        <dbReference type="ARBA" id="ARBA00004141"/>
    </source>
</evidence>
<dbReference type="PANTHER" id="PTHR47830">
    <property type="entry name" value="OS11G0534100 PROTEIN"/>
    <property type="match status" value="1"/>
</dbReference>
<gene>
    <name evidence="7" type="ORF">RND81_12G136400</name>
</gene>
<feature type="transmembrane region" description="Helical" evidence="6">
    <location>
        <begin position="84"/>
        <end position="103"/>
    </location>
</feature>
<dbReference type="PANTHER" id="PTHR47830:SF2">
    <property type="entry name" value="PROTEIN, PUTATIVE-RELATED"/>
    <property type="match status" value="1"/>
</dbReference>